<dbReference type="InterPro" id="IPR002323">
    <property type="entry name" value="Cyt_CIE"/>
</dbReference>
<reference evidence="9 10" key="1">
    <citation type="submission" date="2017-06" db="EMBL/GenBank/DDBJ databases">
        <authorList>
            <person name="Kim H.J."/>
            <person name="Triplett B.A."/>
        </authorList>
    </citation>
    <scope>NUCLEOTIDE SEQUENCE [LARGE SCALE GENOMIC DNA]</scope>
    <source>
        <strain evidence="9 10">MWH-VicM1</strain>
    </source>
</reference>
<dbReference type="Proteomes" id="UP000197215">
    <property type="component" value="Unassembled WGS sequence"/>
</dbReference>
<evidence type="ECO:0000256" key="7">
    <source>
        <dbReference type="SAM" id="Phobius"/>
    </source>
</evidence>
<dbReference type="GO" id="GO:0009055">
    <property type="term" value="F:electron transfer activity"/>
    <property type="evidence" value="ECO:0007669"/>
    <property type="project" value="InterPro"/>
</dbReference>
<organism evidence="9 10">
    <name type="scientific">Polynucleobacter victoriensis</name>
    <dbReference type="NCBI Taxonomy" id="2049319"/>
    <lineage>
        <taxon>Bacteria</taxon>
        <taxon>Pseudomonadati</taxon>
        <taxon>Pseudomonadota</taxon>
        <taxon>Betaproteobacteria</taxon>
        <taxon>Burkholderiales</taxon>
        <taxon>Burkholderiaceae</taxon>
        <taxon>Polynucleobacter</taxon>
    </lineage>
</organism>
<dbReference type="AlphaFoldDB" id="A0A212TCD7"/>
<evidence type="ECO:0000256" key="2">
    <source>
        <dbReference type="ARBA" id="ARBA00022617"/>
    </source>
</evidence>
<feature type="transmembrane region" description="Helical" evidence="7">
    <location>
        <begin position="15"/>
        <end position="37"/>
    </location>
</feature>
<proteinExistence type="predicted"/>
<sequence>MSEEHGNLIKSPKQLVVMVFASFFVPLIIIALLMVYVGSGKKPGANPDAAAEAANQLIKPVALLDFKDASGPKVFKTGEEVYKQACASCHASGAAGAPKFGDAGGWSARLGRGYDGLLSSLVKGKGAMPARGGTNPDDISDYELGRAVVYLTASAGGKFAEPKAPELPKAAEEKK</sequence>
<name>A0A212TCD7_9BURK</name>
<evidence type="ECO:0000259" key="8">
    <source>
        <dbReference type="PROSITE" id="PS51007"/>
    </source>
</evidence>
<dbReference type="PRINTS" id="PR00607">
    <property type="entry name" value="CYTCHROMECIE"/>
</dbReference>
<keyword evidence="3 6" id="KW-0479">Metal-binding</keyword>
<dbReference type="EMBL" id="FYEX01000001">
    <property type="protein sequence ID" value="SNC63484.1"/>
    <property type="molecule type" value="Genomic_DNA"/>
</dbReference>
<dbReference type="PANTHER" id="PTHR40942">
    <property type="match status" value="1"/>
</dbReference>
<keyword evidence="10" id="KW-1185">Reference proteome</keyword>
<dbReference type="Gene3D" id="1.10.760.10">
    <property type="entry name" value="Cytochrome c-like domain"/>
    <property type="match status" value="1"/>
</dbReference>
<keyword evidence="7" id="KW-1133">Transmembrane helix</keyword>
<keyword evidence="4" id="KW-0249">Electron transport</keyword>
<dbReference type="PANTHER" id="PTHR40942:SF4">
    <property type="entry name" value="CYTOCHROME C5"/>
    <property type="match status" value="1"/>
</dbReference>
<dbReference type="GO" id="GO:0005506">
    <property type="term" value="F:iron ion binding"/>
    <property type="evidence" value="ECO:0007669"/>
    <property type="project" value="InterPro"/>
</dbReference>
<dbReference type="RefSeq" id="WP_088812751.1">
    <property type="nucleotide sequence ID" value="NZ_FYEX01000001.1"/>
</dbReference>
<dbReference type="InterPro" id="IPR009056">
    <property type="entry name" value="Cyt_c-like_dom"/>
</dbReference>
<evidence type="ECO:0000256" key="3">
    <source>
        <dbReference type="ARBA" id="ARBA00022723"/>
    </source>
</evidence>
<dbReference type="InterPro" id="IPR036909">
    <property type="entry name" value="Cyt_c-like_dom_sf"/>
</dbReference>
<accession>A0A212TCD7</accession>
<dbReference type="OrthoDB" id="9814708at2"/>
<keyword evidence="1" id="KW-0813">Transport</keyword>
<evidence type="ECO:0000313" key="9">
    <source>
        <dbReference type="EMBL" id="SNC63484.1"/>
    </source>
</evidence>
<keyword evidence="5 6" id="KW-0408">Iron</keyword>
<dbReference type="SUPFAM" id="SSF46626">
    <property type="entry name" value="Cytochrome c"/>
    <property type="match status" value="1"/>
</dbReference>
<evidence type="ECO:0000256" key="5">
    <source>
        <dbReference type="ARBA" id="ARBA00023004"/>
    </source>
</evidence>
<protein>
    <submittedName>
        <fullName evidence="9">Cytochrome c5</fullName>
    </submittedName>
</protein>
<keyword evidence="7" id="KW-0812">Transmembrane</keyword>
<dbReference type="Pfam" id="PF13442">
    <property type="entry name" value="Cytochrome_CBB3"/>
    <property type="match status" value="1"/>
</dbReference>
<keyword evidence="7" id="KW-0472">Membrane</keyword>
<keyword evidence="2 6" id="KW-0349">Heme</keyword>
<evidence type="ECO:0000256" key="6">
    <source>
        <dbReference type="PROSITE-ProRule" id="PRU00433"/>
    </source>
</evidence>
<dbReference type="GO" id="GO:0020037">
    <property type="term" value="F:heme binding"/>
    <property type="evidence" value="ECO:0007669"/>
    <property type="project" value="InterPro"/>
</dbReference>
<evidence type="ECO:0000313" key="10">
    <source>
        <dbReference type="Proteomes" id="UP000197215"/>
    </source>
</evidence>
<evidence type="ECO:0000256" key="1">
    <source>
        <dbReference type="ARBA" id="ARBA00022448"/>
    </source>
</evidence>
<dbReference type="PROSITE" id="PS51007">
    <property type="entry name" value="CYTC"/>
    <property type="match status" value="1"/>
</dbReference>
<evidence type="ECO:0000256" key="4">
    <source>
        <dbReference type="ARBA" id="ARBA00022982"/>
    </source>
</evidence>
<gene>
    <name evidence="9" type="ORF">SAMN06295916_0897</name>
</gene>
<feature type="domain" description="Cytochrome c" evidence="8">
    <location>
        <begin position="73"/>
        <end position="155"/>
    </location>
</feature>